<dbReference type="AlphaFoldDB" id="A0AAE4FS54"/>
<dbReference type="Pfam" id="PF21537">
    <property type="entry name" value="DUF1980_C"/>
    <property type="match status" value="1"/>
</dbReference>
<proteinExistence type="predicted"/>
<organism evidence="3 4">
    <name type="scientific">Pseudocalidococcus azoricus BACA0444</name>
    <dbReference type="NCBI Taxonomy" id="2918990"/>
    <lineage>
        <taxon>Bacteria</taxon>
        <taxon>Bacillati</taxon>
        <taxon>Cyanobacteriota</taxon>
        <taxon>Cyanophyceae</taxon>
        <taxon>Acaryochloridales</taxon>
        <taxon>Thermosynechococcaceae</taxon>
        <taxon>Pseudocalidococcus</taxon>
        <taxon>Pseudocalidococcus azoricus</taxon>
    </lineage>
</organism>
<accession>A0AAE4FS54</accession>
<comment type="caution">
    <text evidence="3">The sequence shown here is derived from an EMBL/GenBank/DDBJ whole genome shotgun (WGS) entry which is preliminary data.</text>
</comment>
<dbReference type="InterPro" id="IPR052955">
    <property type="entry name" value="UPF0703_membrane_permease"/>
</dbReference>
<dbReference type="InterPro" id="IPR048447">
    <property type="entry name" value="DUF1980_C"/>
</dbReference>
<dbReference type="InterPro" id="IPR015402">
    <property type="entry name" value="DUF1980"/>
</dbReference>
<dbReference type="PANTHER" id="PTHR40047">
    <property type="entry name" value="UPF0703 PROTEIN YCGQ"/>
    <property type="match status" value="1"/>
</dbReference>
<reference evidence="4" key="1">
    <citation type="submission" date="2023-07" db="EMBL/GenBank/DDBJ databases">
        <authorList>
            <person name="Luz R."/>
            <person name="Cordeiro R."/>
            <person name="Fonseca A."/>
            <person name="Goncalves V."/>
        </authorList>
    </citation>
    <scope>NUCLEOTIDE SEQUENCE [LARGE SCALE GENOMIC DNA]</scope>
    <source>
        <strain evidence="4">BACA0444</strain>
    </source>
</reference>
<protein>
    <submittedName>
        <fullName evidence="3">TIGR03943 family protein</fullName>
    </submittedName>
</protein>
<dbReference type="NCBIfam" id="TIGR03943">
    <property type="entry name" value="TIGR03943 family putative permease subunit"/>
    <property type="match status" value="1"/>
</dbReference>
<dbReference type="EMBL" id="JAVMIP010000002">
    <property type="protein sequence ID" value="MDS3859941.1"/>
    <property type="molecule type" value="Genomic_DNA"/>
</dbReference>
<name>A0AAE4FS54_9CYAN</name>
<keyword evidence="1" id="KW-0812">Transmembrane</keyword>
<sequence>MQMFPVIAKQWYRQEWVTVAALGLWGVLFLLFWLWGRLGLLIHPNYFPLAIISGFILLGIAILQARRLAKKQVMPLQHLSLLPPSWMSWLLVVTALIGLFITPRPFNSDTAVHRGLGDGLTVTRNKPQAFRANTPPEQRTLVDWVRTLDIYPEPDAYSGLPVNVEGFAVHPASFPDDTLTLARFVITCCAADAYPVGLAVKLPQPRSQYPADQWYRVKGRMITATLDGQRQLTIQAQEVIPIPQPDNPFAT</sequence>
<evidence type="ECO:0000259" key="2">
    <source>
        <dbReference type="Pfam" id="PF21537"/>
    </source>
</evidence>
<evidence type="ECO:0000313" key="4">
    <source>
        <dbReference type="Proteomes" id="UP001268256"/>
    </source>
</evidence>
<feature type="transmembrane region" description="Helical" evidence="1">
    <location>
        <begin position="86"/>
        <end position="106"/>
    </location>
</feature>
<dbReference type="PANTHER" id="PTHR40047:SF1">
    <property type="entry name" value="UPF0703 PROTEIN YCGQ"/>
    <property type="match status" value="1"/>
</dbReference>
<dbReference type="Proteomes" id="UP001268256">
    <property type="component" value="Unassembled WGS sequence"/>
</dbReference>
<gene>
    <name evidence="3" type="ORF">RIF25_03875</name>
</gene>
<keyword evidence="1" id="KW-0472">Membrane</keyword>
<feature type="transmembrane region" description="Helical" evidence="1">
    <location>
        <begin position="47"/>
        <end position="65"/>
    </location>
</feature>
<dbReference type="RefSeq" id="WP_322877234.1">
    <property type="nucleotide sequence ID" value="NZ_JAVMIP010000002.1"/>
</dbReference>
<evidence type="ECO:0000256" key="1">
    <source>
        <dbReference type="SAM" id="Phobius"/>
    </source>
</evidence>
<evidence type="ECO:0000313" key="3">
    <source>
        <dbReference type="EMBL" id="MDS3859941.1"/>
    </source>
</evidence>
<feature type="transmembrane region" description="Helical" evidence="1">
    <location>
        <begin position="16"/>
        <end position="35"/>
    </location>
</feature>
<keyword evidence="1" id="KW-1133">Transmembrane helix</keyword>
<feature type="domain" description="DUF1980" evidence="2">
    <location>
        <begin position="149"/>
        <end position="249"/>
    </location>
</feature>
<keyword evidence="4" id="KW-1185">Reference proteome</keyword>